<dbReference type="PROSITE" id="PS50011">
    <property type="entry name" value="PROTEIN_KINASE_DOM"/>
    <property type="match status" value="1"/>
</dbReference>
<accession>A0AAD4MQM5</accession>
<gene>
    <name evidence="4" type="ORF">DdX_15263</name>
</gene>
<keyword evidence="1" id="KW-0812">Transmembrane</keyword>
<dbReference type="Proteomes" id="UP001201812">
    <property type="component" value="Unassembled WGS sequence"/>
</dbReference>
<dbReference type="GO" id="GO:0004674">
    <property type="term" value="F:protein serine/threonine kinase activity"/>
    <property type="evidence" value="ECO:0007669"/>
    <property type="project" value="InterPro"/>
</dbReference>
<evidence type="ECO:0000259" key="3">
    <source>
        <dbReference type="PROSITE" id="PS50011"/>
    </source>
</evidence>
<dbReference type="PANTHER" id="PTHR24348">
    <property type="entry name" value="SERINE/THREONINE-PROTEIN KINASE UNC-51-RELATED"/>
    <property type="match status" value="1"/>
</dbReference>
<dbReference type="InterPro" id="IPR000719">
    <property type="entry name" value="Prot_kinase_dom"/>
</dbReference>
<dbReference type="GO" id="GO:0006914">
    <property type="term" value="P:autophagy"/>
    <property type="evidence" value="ECO:0007669"/>
    <property type="project" value="UniProtKB-ARBA"/>
</dbReference>
<organism evidence="4 5">
    <name type="scientific">Ditylenchus destructor</name>
    <dbReference type="NCBI Taxonomy" id="166010"/>
    <lineage>
        <taxon>Eukaryota</taxon>
        <taxon>Metazoa</taxon>
        <taxon>Ecdysozoa</taxon>
        <taxon>Nematoda</taxon>
        <taxon>Chromadorea</taxon>
        <taxon>Rhabditida</taxon>
        <taxon>Tylenchina</taxon>
        <taxon>Tylenchomorpha</taxon>
        <taxon>Sphaerularioidea</taxon>
        <taxon>Anguinidae</taxon>
        <taxon>Anguininae</taxon>
        <taxon>Ditylenchus</taxon>
    </lineage>
</organism>
<name>A0AAD4MQM5_9BILA</name>
<dbReference type="SUPFAM" id="SSF56112">
    <property type="entry name" value="Protein kinase-like (PK-like)"/>
    <property type="match status" value="1"/>
</dbReference>
<sequence length="335" mass="38520">MLPRLHYYLFLLLSNAILECIAAGELLEYFKKEVAKIPNLEVHQQTDPDNDEYTIENALVGEGYDGYVRRVKHKTTGIEYARKEVFFSDLKVEKSVDRILFEIKTYSLCRDSEDIVHLQEVYYDKLRIFIVLEYMSGETLQKYINDNGGKIADVSKVKRLLKPIANGIKILHHHKIMWRNLKPDNILLDASGRPKISDMGFAAEAKESTHVFGTPYYIAPEMIKRTGYNKEIDVWSLGVMVVYLITGHYIFYPGKKQMQNAIAEYKQTNGKLPNKRAENALIQNEYYNNVLNKEIKSKTGITDQNAAEFAEWILEREPSNRPTANAVAGHSFLSV</sequence>
<proteinExistence type="predicted"/>
<dbReference type="Gene3D" id="1.10.510.10">
    <property type="entry name" value="Transferase(Phosphotransferase) domain 1"/>
    <property type="match status" value="1"/>
</dbReference>
<dbReference type="Pfam" id="PF00069">
    <property type="entry name" value="Pkinase"/>
    <property type="match status" value="1"/>
</dbReference>
<keyword evidence="4" id="KW-0808">Transferase</keyword>
<dbReference type="InterPro" id="IPR045269">
    <property type="entry name" value="Atg1-like"/>
</dbReference>
<comment type="caution">
    <text evidence="4">The sequence shown here is derived from an EMBL/GenBank/DDBJ whole genome shotgun (WGS) entry which is preliminary data.</text>
</comment>
<keyword evidence="4" id="KW-0418">Kinase</keyword>
<keyword evidence="2" id="KW-0732">Signal</keyword>
<dbReference type="GO" id="GO:0010506">
    <property type="term" value="P:regulation of autophagy"/>
    <property type="evidence" value="ECO:0007669"/>
    <property type="project" value="InterPro"/>
</dbReference>
<feature type="signal peptide" evidence="2">
    <location>
        <begin position="1"/>
        <end position="23"/>
    </location>
</feature>
<dbReference type="Gene3D" id="3.30.200.20">
    <property type="entry name" value="Phosphorylase Kinase, domain 1"/>
    <property type="match status" value="1"/>
</dbReference>
<evidence type="ECO:0000313" key="5">
    <source>
        <dbReference type="Proteomes" id="UP001201812"/>
    </source>
</evidence>
<evidence type="ECO:0000313" key="4">
    <source>
        <dbReference type="EMBL" id="KAI1702835.1"/>
    </source>
</evidence>
<keyword evidence="1" id="KW-1133">Transmembrane helix</keyword>
<keyword evidence="5" id="KW-1185">Reference proteome</keyword>
<dbReference type="GO" id="GO:0005524">
    <property type="term" value="F:ATP binding"/>
    <property type="evidence" value="ECO:0007669"/>
    <property type="project" value="InterPro"/>
</dbReference>
<evidence type="ECO:0000256" key="2">
    <source>
        <dbReference type="SAM" id="SignalP"/>
    </source>
</evidence>
<dbReference type="GO" id="GO:0005737">
    <property type="term" value="C:cytoplasm"/>
    <property type="evidence" value="ECO:0007669"/>
    <property type="project" value="TreeGrafter"/>
</dbReference>
<protein>
    <submittedName>
        <fullName evidence="4">Protein kinase domain-containing protein</fullName>
    </submittedName>
</protein>
<feature type="transmembrane region" description="Helical" evidence="1">
    <location>
        <begin position="232"/>
        <end position="252"/>
    </location>
</feature>
<dbReference type="EMBL" id="JAKKPZ010000092">
    <property type="protein sequence ID" value="KAI1702835.1"/>
    <property type="molecule type" value="Genomic_DNA"/>
</dbReference>
<dbReference type="InterPro" id="IPR011009">
    <property type="entry name" value="Kinase-like_dom_sf"/>
</dbReference>
<feature type="domain" description="Protein kinase" evidence="3">
    <location>
        <begin position="54"/>
        <end position="333"/>
    </location>
</feature>
<dbReference type="AlphaFoldDB" id="A0AAD4MQM5"/>
<reference evidence="4" key="1">
    <citation type="submission" date="2022-01" db="EMBL/GenBank/DDBJ databases">
        <title>Genome Sequence Resource for Two Populations of Ditylenchus destructor, the Migratory Endoparasitic Phytonematode.</title>
        <authorList>
            <person name="Zhang H."/>
            <person name="Lin R."/>
            <person name="Xie B."/>
        </authorList>
    </citation>
    <scope>NUCLEOTIDE SEQUENCE</scope>
    <source>
        <strain evidence="4">BazhouSP</strain>
    </source>
</reference>
<evidence type="ECO:0000256" key="1">
    <source>
        <dbReference type="SAM" id="Phobius"/>
    </source>
</evidence>
<keyword evidence="1" id="KW-0472">Membrane</keyword>
<feature type="chain" id="PRO_5042141603" evidence="2">
    <location>
        <begin position="24"/>
        <end position="335"/>
    </location>
</feature>